<dbReference type="GO" id="GO:0016491">
    <property type="term" value="F:oxidoreductase activity"/>
    <property type="evidence" value="ECO:0007669"/>
    <property type="project" value="UniProtKB-KW"/>
</dbReference>
<sequence length="221" mass="25431">MRIPYSDVLLFLLVLLSTVSTFLLFTLAEYGLEVSKSFSSPIPPRISHLSPSDTLDYSFIGDDFPYTFPFAQNLSTVIMQVEESVHFSLNDTNSHVEWQSILPPSVGTVILGPHKRTFIVPMFHEIHCTVFLFESFAPDAEKPRWGHLKHCMNYIRQWTLCHADLTLEVGSFEWRDFLTERVGAMHTCQDWNAVYAYTATNWNEWVNHLADLQRISDVGLL</sequence>
<keyword evidence="5" id="KW-1185">Reference proteome</keyword>
<dbReference type="AlphaFoldDB" id="A0AA39PI93"/>
<comment type="similarity">
    <text evidence="3">Belongs to the ustYa family.</text>
</comment>
<gene>
    <name evidence="4" type="ORF">EDD18DRAFT_1197106</name>
</gene>
<dbReference type="InterPro" id="IPR021765">
    <property type="entry name" value="UstYa-like"/>
</dbReference>
<organism evidence="4 5">
    <name type="scientific">Armillaria luteobubalina</name>
    <dbReference type="NCBI Taxonomy" id="153913"/>
    <lineage>
        <taxon>Eukaryota</taxon>
        <taxon>Fungi</taxon>
        <taxon>Dikarya</taxon>
        <taxon>Basidiomycota</taxon>
        <taxon>Agaricomycotina</taxon>
        <taxon>Agaricomycetes</taxon>
        <taxon>Agaricomycetidae</taxon>
        <taxon>Agaricales</taxon>
        <taxon>Marasmiineae</taxon>
        <taxon>Physalacriaceae</taxon>
        <taxon>Armillaria</taxon>
    </lineage>
</organism>
<protein>
    <submittedName>
        <fullName evidence="4">Uncharacterized protein</fullName>
    </submittedName>
</protein>
<comment type="pathway">
    <text evidence="1">Mycotoxin biosynthesis.</text>
</comment>
<evidence type="ECO:0000313" key="5">
    <source>
        <dbReference type="Proteomes" id="UP001175228"/>
    </source>
</evidence>
<evidence type="ECO:0000256" key="2">
    <source>
        <dbReference type="ARBA" id="ARBA00023002"/>
    </source>
</evidence>
<proteinExistence type="inferred from homology"/>
<reference evidence="4" key="1">
    <citation type="submission" date="2023-06" db="EMBL/GenBank/DDBJ databases">
        <authorList>
            <consortium name="Lawrence Berkeley National Laboratory"/>
            <person name="Ahrendt S."/>
            <person name="Sahu N."/>
            <person name="Indic B."/>
            <person name="Wong-Bajracharya J."/>
            <person name="Merenyi Z."/>
            <person name="Ke H.-M."/>
            <person name="Monk M."/>
            <person name="Kocsube S."/>
            <person name="Drula E."/>
            <person name="Lipzen A."/>
            <person name="Balint B."/>
            <person name="Henrissat B."/>
            <person name="Andreopoulos B."/>
            <person name="Martin F.M."/>
            <person name="Harder C.B."/>
            <person name="Rigling D."/>
            <person name="Ford K.L."/>
            <person name="Foster G.D."/>
            <person name="Pangilinan J."/>
            <person name="Papanicolaou A."/>
            <person name="Barry K."/>
            <person name="LaButti K."/>
            <person name="Viragh M."/>
            <person name="Koriabine M."/>
            <person name="Yan M."/>
            <person name="Riley R."/>
            <person name="Champramary S."/>
            <person name="Plett K.L."/>
            <person name="Tsai I.J."/>
            <person name="Slot J."/>
            <person name="Sipos G."/>
            <person name="Plett J."/>
            <person name="Nagy L.G."/>
            <person name="Grigoriev I.V."/>
        </authorList>
    </citation>
    <scope>NUCLEOTIDE SEQUENCE</scope>
    <source>
        <strain evidence="4">HWK02</strain>
    </source>
</reference>
<dbReference type="Pfam" id="PF11807">
    <property type="entry name" value="UstYa"/>
    <property type="match status" value="1"/>
</dbReference>
<evidence type="ECO:0000256" key="1">
    <source>
        <dbReference type="ARBA" id="ARBA00004685"/>
    </source>
</evidence>
<name>A0AA39PI93_9AGAR</name>
<keyword evidence="2" id="KW-0560">Oxidoreductase</keyword>
<dbReference type="EMBL" id="JAUEPU010000053">
    <property type="protein sequence ID" value="KAK0484355.1"/>
    <property type="molecule type" value="Genomic_DNA"/>
</dbReference>
<evidence type="ECO:0000256" key="3">
    <source>
        <dbReference type="ARBA" id="ARBA00035112"/>
    </source>
</evidence>
<accession>A0AA39PI93</accession>
<evidence type="ECO:0000313" key="4">
    <source>
        <dbReference type="EMBL" id="KAK0484355.1"/>
    </source>
</evidence>
<dbReference type="PANTHER" id="PTHR33365">
    <property type="entry name" value="YALI0B05434P"/>
    <property type="match status" value="1"/>
</dbReference>
<comment type="caution">
    <text evidence="4">The sequence shown here is derived from an EMBL/GenBank/DDBJ whole genome shotgun (WGS) entry which is preliminary data.</text>
</comment>
<dbReference type="PANTHER" id="PTHR33365:SF11">
    <property type="entry name" value="TAT PATHWAY SIGNAL SEQUENCE"/>
    <property type="match status" value="1"/>
</dbReference>
<dbReference type="Proteomes" id="UP001175228">
    <property type="component" value="Unassembled WGS sequence"/>
</dbReference>
<dbReference type="GO" id="GO:0043386">
    <property type="term" value="P:mycotoxin biosynthetic process"/>
    <property type="evidence" value="ECO:0007669"/>
    <property type="project" value="InterPro"/>
</dbReference>